<accession>A0A6M1TBC2</accession>
<organism evidence="3 4">
    <name type="scientific">Fodinibius halophilus</name>
    <dbReference type="NCBI Taxonomy" id="1736908"/>
    <lineage>
        <taxon>Bacteria</taxon>
        <taxon>Pseudomonadati</taxon>
        <taxon>Balneolota</taxon>
        <taxon>Balneolia</taxon>
        <taxon>Balneolales</taxon>
        <taxon>Balneolaceae</taxon>
        <taxon>Fodinibius</taxon>
    </lineage>
</organism>
<name>A0A6M1TBC2_9BACT</name>
<proteinExistence type="predicted"/>
<dbReference type="EMBL" id="JAALLS010000004">
    <property type="protein sequence ID" value="NGP87602.1"/>
    <property type="molecule type" value="Genomic_DNA"/>
</dbReference>
<evidence type="ECO:0000256" key="1">
    <source>
        <dbReference type="SAM" id="Phobius"/>
    </source>
</evidence>
<feature type="domain" description="UPF0547" evidence="2">
    <location>
        <begin position="4"/>
        <end position="27"/>
    </location>
</feature>
<evidence type="ECO:0000313" key="3">
    <source>
        <dbReference type="EMBL" id="NGP87602.1"/>
    </source>
</evidence>
<evidence type="ECO:0000313" key="4">
    <source>
        <dbReference type="Proteomes" id="UP000479132"/>
    </source>
</evidence>
<comment type="caution">
    <text evidence="3">The sequence shown here is derived from an EMBL/GenBank/DDBJ whole genome shotgun (WGS) entry which is preliminary data.</text>
</comment>
<keyword evidence="4" id="KW-1185">Reference proteome</keyword>
<protein>
    <recommendedName>
        <fullName evidence="2">UPF0547 domain-containing protein</fullName>
    </recommendedName>
</protein>
<reference evidence="3 4" key="1">
    <citation type="submission" date="2020-02" db="EMBL/GenBank/DDBJ databases">
        <title>Aliifodinibius halophilus 2W32, complete genome.</title>
        <authorList>
            <person name="Li Y."/>
            <person name="Wu S."/>
        </authorList>
    </citation>
    <scope>NUCLEOTIDE SEQUENCE [LARGE SCALE GENOMIC DNA]</scope>
    <source>
        <strain evidence="3 4">2W32</strain>
    </source>
</reference>
<dbReference type="AlphaFoldDB" id="A0A6M1TBC2"/>
<dbReference type="InterPro" id="IPR018886">
    <property type="entry name" value="UPF0547"/>
</dbReference>
<evidence type="ECO:0000259" key="2">
    <source>
        <dbReference type="Pfam" id="PF10571"/>
    </source>
</evidence>
<gene>
    <name evidence="3" type="ORF">G3569_04485</name>
</gene>
<feature type="transmembrane region" description="Helical" evidence="1">
    <location>
        <begin position="32"/>
        <end position="50"/>
    </location>
</feature>
<dbReference type="Proteomes" id="UP000479132">
    <property type="component" value="Unassembled WGS sequence"/>
</dbReference>
<keyword evidence="1" id="KW-0812">Transmembrane</keyword>
<dbReference type="Pfam" id="PF10571">
    <property type="entry name" value="UPF0547"/>
    <property type="match status" value="1"/>
</dbReference>
<keyword evidence="1" id="KW-0472">Membrane</keyword>
<keyword evidence="1" id="KW-1133">Transmembrane helix</keyword>
<sequence>MSQKECPACAVQVDGDAEVCPICGYEFPSQPLYLQIMVWIMILLLFFWLIL</sequence>
<dbReference type="RefSeq" id="WP_165266514.1">
    <property type="nucleotide sequence ID" value="NZ_JAALLS010000004.1"/>
</dbReference>